<dbReference type="Proteomes" id="UP000694864">
    <property type="component" value="Chromosome 15"/>
</dbReference>
<protein>
    <submittedName>
        <fullName evidence="5">Pathogenesis-related protein 1-like</fullName>
    </submittedName>
</protein>
<accession>A0ABM1R060</accession>
<dbReference type="PRINTS" id="PR00838">
    <property type="entry name" value="V5ALLERGEN"/>
</dbReference>
<dbReference type="PANTHER" id="PTHR10334">
    <property type="entry name" value="CYSTEINE-RICH SECRETORY PROTEIN-RELATED"/>
    <property type="match status" value="1"/>
</dbReference>
<dbReference type="InterPro" id="IPR001283">
    <property type="entry name" value="CRISP-related"/>
</dbReference>
<keyword evidence="2" id="KW-0611">Plant defense</keyword>
<keyword evidence="4" id="KW-1185">Reference proteome</keyword>
<dbReference type="CDD" id="cd05381">
    <property type="entry name" value="CAP_PR-1"/>
    <property type="match status" value="1"/>
</dbReference>
<name>A0ABM1R060_CAMSA</name>
<keyword evidence="2" id="KW-0568">Pathogenesis-related protein</keyword>
<comment type="function">
    <text evidence="1">Probably involved in the defense reaction of plants against pathogens.</text>
</comment>
<reference evidence="5" key="2">
    <citation type="submission" date="2025-08" db="UniProtKB">
        <authorList>
            <consortium name="RefSeq"/>
        </authorList>
    </citation>
    <scope>IDENTIFICATION</scope>
    <source>
        <tissue evidence="5">Leaf</tissue>
    </source>
</reference>
<sequence length="196" mass="21794">MSASSFGHLREEDPPPSTIFAASTVSPIALIPNLEIEYGFNEHKIVRPIDDVQPTKTVRIHNKIRAEVGVAPLVWNKTVAAYAQNFANRQAKAGVCDYSSMRHSGGPYGENIAAGWVQPEDQMSGPIAAKYWYTEKPNYDYATNKCKGDCGHYTQMVANQSFSIGCGSFRCHDNELIYIVCDYYPMQVGDANTRPY</sequence>
<dbReference type="Pfam" id="PF00188">
    <property type="entry name" value="CAP"/>
    <property type="match status" value="1"/>
</dbReference>
<dbReference type="InterPro" id="IPR035940">
    <property type="entry name" value="CAP_sf"/>
</dbReference>
<dbReference type="PRINTS" id="PR00837">
    <property type="entry name" value="V5TPXLIKE"/>
</dbReference>
<evidence type="ECO:0000256" key="2">
    <source>
        <dbReference type="ARBA" id="ARBA00023265"/>
    </source>
</evidence>
<dbReference type="SMART" id="SM00198">
    <property type="entry name" value="SCP"/>
    <property type="match status" value="1"/>
</dbReference>
<gene>
    <name evidence="5" type="primary">LOC109129181</name>
</gene>
<dbReference type="Gene3D" id="3.40.33.10">
    <property type="entry name" value="CAP"/>
    <property type="match status" value="1"/>
</dbReference>
<evidence type="ECO:0000313" key="5">
    <source>
        <dbReference type="RefSeq" id="XP_019092398.1"/>
    </source>
</evidence>
<evidence type="ECO:0000259" key="3">
    <source>
        <dbReference type="SMART" id="SM00198"/>
    </source>
</evidence>
<dbReference type="InterPro" id="IPR002413">
    <property type="entry name" value="V5_allergen-like"/>
</dbReference>
<proteinExistence type="predicted"/>
<organism evidence="4 5">
    <name type="scientific">Camelina sativa</name>
    <name type="common">False flax</name>
    <name type="synonym">Myagrum sativum</name>
    <dbReference type="NCBI Taxonomy" id="90675"/>
    <lineage>
        <taxon>Eukaryota</taxon>
        <taxon>Viridiplantae</taxon>
        <taxon>Streptophyta</taxon>
        <taxon>Embryophyta</taxon>
        <taxon>Tracheophyta</taxon>
        <taxon>Spermatophyta</taxon>
        <taxon>Magnoliopsida</taxon>
        <taxon>eudicotyledons</taxon>
        <taxon>Gunneridae</taxon>
        <taxon>Pentapetalae</taxon>
        <taxon>rosids</taxon>
        <taxon>malvids</taxon>
        <taxon>Brassicales</taxon>
        <taxon>Brassicaceae</taxon>
        <taxon>Camelineae</taxon>
        <taxon>Camelina</taxon>
    </lineage>
</organism>
<evidence type="ECO:0000256" key="1">
    <source>
        <dbReference type="ARBA" id="ARBA00003143"/>
    </source>
</evidence>
<evidence type="ECO:0000313" key="4">
    <source>
        <dbReference type="Proteomes" id="UP000694864"/>
    </source>
</evidence>
<reference evidence="4" key="1">
    <citation type="journal article" date="2014" name="Nat. Commun.">
        <title>The emerging biofuel crop Camelina sativa retains a highly undifferentiated hexaploid genome structure.</title>
        <authorList>
            <person name="Kagale S."/>
            <person name="Koh C."/>
            <person name="Nixon J."/>
            <person name="Bollina V."/>
            <person name="Clarke W.E."/>
            <person name="Tuteja R."/>
            <person name="Spillane C."/>
            <person name="Robinson S.J."/>
            <person name="Links M.G."/>
            <person name="Clarke C."/>
            <person name="Higgins E.E."/>
            <person name="Huebert T."/>
            <person name="Sharpe A.G."/>
            <person name="Parkin I.A."/>
        </authorList>
    </citation>
    <scope>NUCLEOTIDE SEQUENCE [LARGE SCALE GENOMIC DNA]</scope>
    <source>
        <strain evidence="4">cv. DH55</strain>
    </source>
</reference>
<dbReference type="GeneID" id="109129181"/>
<dbReference type="RefSeq" id="XP_019092398.1">
    <property type="nucleotide sequence ID" value="XM_019236853.1"/>
</dbReference>
<feature type="domain" description="SCP" evidence="3">
    <location>
        <begin position="52"/>
        <end position="186"/>
    </location>
</feature>
<dbReference type="SUPFAM" id="SSF55797">
    <property type="entry name" value="PR-1-like"/>
    <property type="match status" value="1"/>
</dbReference>
<dbReference type="InterPro" id="IPR014044">
    <property type="entry name" value="CAP_dom"/>
</dbReference>